<dbReference type="InterPro" id="IPR041492">
    <property type="entry name" value="HAD_2"/>
</dbReference>
<dbReference type="InterPro" id="IPR023198">
    <property type="entry name" value="PGP-like_dom2"/>
</dbReference>
<keyword evidence="4" id="KW-0460">Magnesium</keyword>
<dbReference type="InterPro" id="IPR006439">
    <property type="entry name" value="HAD-SF_hydro_IA"/>
</dbReference>
<comment type="cofactor">
    <cofactor evidence="1">
        <name>Mg(2+)</name>
        <dbReference type="ChEBI" id="CHEBI:18420"/>
    </cofactor>
</comment>
<evidence type="ECO:0000256" key="1">
    <source>
        <dbReference type="ARBA" id="ARBA00001946"/>
    </source>
</evidence>
<dbReference type="PANTHER" id="PTHR46470">
    <property type="entry name" value="N-ACYLNEURAMINATE-9-PHOSPHATASE"/>
    <property type="match status" value="1"/>
</dbReference>
<evidence type="ECO:0000313" key="6">
    <source>
        <dbReference type="Proteomes" id="UP001341820"/>
    </source>
</evidence>
<dbReference type="EMBL" id="JAROAS010000068">
    <property type="protein sequence ID" value="MED4130472.1"/>
    <property type="molecule type" value="Genomic_DNA"/>
</dbReference>
<reference evidence="5 6" key="1">
    <citation type="submission" date="2023-03" db="EMBL/GenBank/DDBJ databases">
        <title>Bacillus Genome Sequencing.</title>
        <authorList>
            <person name="Dunlap C."/>
        </authorList>
    </citation>
    <scope>NUCLEOTIDE SEQUENCE [LARGE SCALE GENOMIC DNA]</scope>
    <source>
        <strain evidence="5 6">B-4107</strain>
    </source>
</reference>
<evidence type="ECO:0000313" key="5">
    <source>
        <dbReference type="EMBL" id="MED4130472.1"/>
    </source>
</evidence>
<comment type="caution">
    <text evidence="5">The sequence shown here is derived from an EMBL/GenBank/DDBJ whole genome shotgun (WGS) entry which is preliminary data.</text>
</comment>
<keyword evidence="3 5" id="KW-0378">Hydrolase</keyword>
<keyword evidence="2" id="KW-0479">Metal-binding</keyword>
<dbReference type="SFLD" id="SFLDG01129">
    <property type="entry name" value="C1.5:_HAD__Beta-PGM__Phosphata"/>
    <property type="match status" value="1"/>
</dbReference>
<gene>
    <name evidence="5" type="ORF">P5F74_20375</name>
</gene>
<dbReference type="Gene3D" id="1.10.150.240">
    <property type="entry name" value="Putative phosphatase, domain 2"/>
    <property type="match status" value="1"/>
</dbReference>
<dbReference type="Proteomes" id="UP001341820">
    <property type="component" value="Unassembled WGS sequence"/>
</dbReference>
<dbReference type="Gene3D" id="3.40.50.1000">
    <property type="entry name" value="HAD superfamily/HAD-like"/>
    <property type="match status" value="1"/>
</dbReference>
<evidence type="ECO:0000256" key="4">
    <source>
        <dbReference type="ARBA" id="ARBA00022842"/>
    </source>
</evidence>
<name>A0ABU6NUJ4_9BACI</name>
<protein>
    <submittedName>
        <fullName evidence="5">HAD family hydrolase</fullName>
    </submittedName>
</protein>
<dbReference type="RefSeq" id="WP_052008113.1">
    <property type="nucleotide sequence ID" value="NZ_CP042163.1"/>
</dbReference>
<dbReference type="NCBIfam" id="TIGR01549">
    <property type="entry name" value="HAD-SF-IA-v1"/>
    <property type="match status" value="1"/>
</dbReference>
<sequence>MLKDIQLILFDLDNTLYDFNEKWNKGTYITFNNSKLTKGLKYEEFITQYRANDLHYWNLHHKGQIGLDDVRRFRLIDTLSYFERNVTLEQADQYFNQFIREVFNLIKPDSKVNSFLLDLNRRYKIGLITNGKVSEQRSKISKLDIDKIIPYEDIFISDAIGHAKPHPQIFLSALAHFNTNPEKTIYVGDSWENDVIGSEAVGINPIWINSEQQVSKKLEKSWTYKNIYSLIEDWQSNTMSLN</sequence>
<dbReference type="PANTHER" id="PTHR46470:SF2">
    <property type="entry name" value="GLYCERALDEHYDE 3-PHOSPHATE PHOSPHATASE"/>
    <property type="match status" value="1"/>
</dbReference>
<dbReference type="InterPro" id="IPR051400">
    <property type="entry name" value="HAD-like_hydrolase"/>
</dbReference>
<dbReference type="GO" id="GO:0016787">
    <property type="term" value="F:hydrolase activity"/>
    <property type="evidence" value="ECO:0007669"/>
    <property type="project" value="UniProtKB-KW"/>
</dbReference>
<dbReference type="InterPro" id="IPR036412">
    <property type="entry name" value="HAD-like_sf"/>
</dbReference>
<evidence type="ECO:0000256" key="2">
    <source>
        <dbReference type="ARBA" id="ARBA00022723"/>
    </source>
</evidence>
<proteinExistence type="predicted"/>
<accession>A0ABU6NUJ4</accession>
<keyword evidence="6" id="KW-1185">Reference proteome</keyword>
<dbReference type="Pfam" id="PF13419">
    <property type="entry name" value="HAD_2"/>
    <property type="match status" value="1"/>
</dbReference>
<dbReference type="SFLD" id="SFLDS00003">
    <property type="entry name" value="Haloacid_Dehalogenase"/>
    <property type="match status" value="1"/>
</dbReference>
<evidence type="ECO:0000256" key="3">
    <source>
        <dbReference type="ARBA" id="ARBA00022801"/>
    </source>
</evidence>
<dbReference type="SUPFAM" id="SSF56784">
    <property type="entry name" value="HAD-like"/>
    <property type="match status" value="1"/>
</dbReference>
<dbReference type="InterPro" id="IPR023214">
    <property type="entry name" value="HAD_sf"/>
</dbReference>
<organism evidence="5 6">
    <name type="scientific">Shouchella miscanthi</name>
    <dbReference type="NCBI Taxonomy" id="2598861"/>
    <lineage>
        <taxon>Bacteria</taxon>
        <taxon>Bacillati</taxon>
        <taxon>Bacillota</taxon>
        <taxon>Bacilli</taxon>
        <taxon>Bacillales</taxon>
        <taxon>Bacillaceae</taxon>
        <taxon>Shouchella</taxon>
    </lineage>
</organism>